<comment type="cofactor">
    <cofactor evidence="1 8">
        <name>heme</name>
        <dbReference type="ChEBI" id="CHEBI:30413"/>
    </cofactor>
</comment>
<keyword evidence="4 8" id="KW-0479">Metal-binding</keyword>
<keyword evidence="8 9" id="KW-0349">Heme</keyword>
<evidence type="ECO:0000256" key="5">
    <source>
        <dbReference type="ARBA" id="ARBA00023002"/>
    </source>
</evidence>
<evidence type="ECO:0000313" key="11">
    <source>
        <dbReference type="EMBL" id="GJE99885.1"/>
    </source>
</evidence>
<dbReference type="InterPro" id="IPR017972">
    <property type="entry name" value="Cyt_P450_CS"/>
</dbReference>
<keyword evidence="12" id="KW-1185">Reference proteome</keyword>
<organism evidence="11 12">
    <name type="scientific">Phanerochaete sordida</name>
    <dbReference type="NCBI Taxonomy" id="48140"/>
    <lineage>
        <taxon>Eukaryota</taxon>
        <taxon>Fungi</taxon>
        <taxon>Dikarya</taxon>
        <taxon>Basidiomycota</taxon>
        <taxon>Agaricomycotina</taxon>
        <taxon>Agaricomycetes</taxon>
        <taxon>Polyporales</taxon>
        <taxon>Phanerochaetaceae</taxon>
        <taxon>Phanerochaete</taxon>
    </lineage>
</organism>
<dbReference type="PANTHER" id="PTHR24305:SF187">
    <property type="entry name" value="P450, PUTATIVE (EUROFUNG)-RELATED"/>
    <property type="match status" value="1"/>
</dbReference>
<dbReference type="PRINTS" id="PR00465">
    <property type="entry name" value="EP450IV"/>
</dbReference>
<reference evidence="11 12" key="1">
    <citation type="submission" date="2021-08" db="EMBL/GenBank/DDBJ databases">
        <title>Draft Genome Sequence of Phanerochaete sordida strain YK-624.</title>
        <authorList>
            <person name="Mori T."/>
            <person name="Dohra H."/>
            <person name="Suzuki T."/>
            <person name="Kawagishi H."/>
            <person name="Hirai H."/>
        </authorList>
    </citation>
    <scope>NUCLEOTIDE SEQUENCE [LARGE SCALE GENOMIC DNA]</scope>
    <source>
        <strain evidence="11 12">YK-624</strain>
    </source>
</reference>
<evidence type="ECO:0000256" key="3">
    <source>
        <dbReference type="ARBA" id="ARBA00010617"/>
    </source>
</evidence>
<dbReference type="Pfam" id="PF00067">
    <property type="entry name" value="p450"/>
    <property type="match status" value="1"/>
</dbReference>
<evidence type="ECO:0000256" key="2">
    <source>
        <dbReference type="ARBA" id="ARBA00005179"/>
    </source>
</evidence>
<keyword evidence="10" id="KW-0812">Transmembrane</keyword>
<dbReference type="PRINTS" id="PR00385">
    <property type="entry name" value="P450"/>
</dbReference>
<evidence type="ECO:0000256" key="7">
    <source>
        <dbReference type="ARBA" id="ARBA00023033"/>
    </source>
</evidence>
<comment type="caution">
    <text evidence="11">The sequence shown here is derived from an EMBL/GenBank/DDBJ whole genome shotgun (WGS) entry which is preliminary data.</text>
</comment>
<dbReference type="InterPro" id="IPR002403">
    <property type="entry name" value="Cyt_P450_E_grp-IV"/>
</dbReference>
<dbReference type="Proteomes" id="UP000703269">
    <property type="component" value="Unassembled WGS sequence"/>
</dbReference>
<keyword evidence="7 9" id="KW-0503">Monooxygenase</keyword>
<evidence type="ECO:0000256" key="9">
    <source>
        <dbReference type="RuleBase" id="RU000461"/>
    </source>
</evidence>
<feature type="transmembrane region" description="Helical" evidence="10">
    <location>
        <begin position="6"/>
        <end position="22"/>
    </location>
</feature>
<dbReference type="GO" id="GO:0004497">
    <property type="term" value="F:monooxygenase activity"/>
    <property type="evidence" value="ECO:0007669"/>
    <property type="project" value="UniProtKB-KW"/>
</dbReference>
<evidence type="ECO:0000313" key="12">
    <source>
        <dbReference type="Proteomes" id="UP000703269"/>
    </source>
</evidence>
<dbReference type="GO" id="GO:0005506">
    <property type="term" value="F:iron ion binding"/>
    <property type="evidence" value="ECO:0007669"/>
    <property type="project" value="InterPro"/>
</dbReference>
<feature type="binding site" description="axial binding residue" evidence="8">
    <location>
        <position position="481"/>
    </location>
    <ligand>
        <name>heme</name>
        <dbReference type="ChEBI" id="CHEBI:30413"/>
    </ligand>
    <ligandPart>
        <name>Fe</name>
        <dbReference type="ChEBI" id="CHEBI:18248"/>
    </ligandPart>
</feature>
<name>A0A9P3GUV1_9APHY</name>
<gene>
    <name evidence="11" type="ORF">PsYK624_161590</name>
</gene>
<evidence type="ECO:0000256" key="10">
    <source>
        <dbReference type="SAM" id="Phobius"/>
    </source>
</evidence>
<keyword evidence="6 8" id="KW-0408">Iron</keyword>
<comment type="similarity">
    <text evidence="3 9">Belongs to the cytochrome P450 family.</text>
</comment>
<feature type="transmembrane region" description="Helical" evidence="10">
    <location>
        <begin position="57"/>
        <end position="79"/>
    </location>
</feature>
<evidence type="ECO:0000256" key="1">
    <source>
        <dbReference type="ARBA" id="ARBA00001971"/>
    </source>
</evidence>
<evidence type="ECO:0000256" key="4">
    <source>
        <dbReference type="ARBA" id="ARBA00022723"/>
    </source>
</evidence>
<dbReference type="PROSITE" id="PS00086">
    <property type="entry name" value="CYTOCHROME_P450"/>
    <property type="match status" value="1"/>
</dbReference>
<dbReference type="Gene3D" id="1.10.630.10">
    <property type="entry name" value="Cytochrome P450"/>
    <property type="match status" value="1"/>
</dbReference>
<protein>
    <submittedName>
        <fullName evidence="11">Cytochrome P450</fullName>
    </submittedName>
</protein>
<dbReference type="SUPFAM" id="SSF48264">
    <property type="entry name" value="Cytochrome P450"/>
    <property type="match status" value="1"/>
</dbReference>
<evidence type="ECO:0000256" key="6">
    <source>
        <dbReference type="ARBA" id="ARBA00023004"/>
    </source>
</evidence>
<keyword evidence="10" id="KW-1133">Transmembrane helix</keyword>
<evidence type="ECO:0000256" key="8">
    <source>
        <dbReference type="PIRSR" id="PIRSR602403-1"/>
    </source>
</evidence>
<dbReference type="AlphaFoldDB" id="A0A9P3GUV1"/>
<sequence>MDLLTALYSGAAALGLLTWLALNRRSVPGDKAAALYLLALAALYAALQRTSALTPHAFGTACGLAATYACAALGATAAYRLSPWHPCAHFPGPRVARVSSLWLSYVSFRGRRHLLLDALHARHGVFVRIGPNIVSINAPDAQHIYSQAARMPKADSYRAPGHDGVVALFFKQDTEKTHSERKRVWSGLFTKEGMAQLAPYIERRTWQLLACLERRQAASADKSVNLADAFYHMSYDLMGDFVFGGCNRLEMMKNGDPRGMIKGGKLATILLDSVGQTPWLLDIVWRLPLGRAMHRLTELAAELMENRLRVTEPPAFRDLVSFLTEDGSIPEKDLHLEAIVAIQGGSDNTSITMTLATYFITTSPHYTAALRAELAAAFPDPTGPLPDAQLAALPLLDACIHEALRLGSPYFLPRVVPAPGAHVAGAFLPPGAIVASAAYSQQVSPEHFAPDPLAFRPERWLPGGAANRGALASFSSGPHVCIARALAFTEMRHVLARLVLNMDVAPAPGFDARAFREGILNMRTTILEKPFVVRVKRRADAVPVDDA</sequence>
<dbReference type="InterPro" id="IPR036396">
    <property type="entry name" value="Cyt_P450_sf"/>
</dbReference>
<dbReference type="GO" id="GO:0016705">
    <property type="term" value="F:oxidoreductase activity, acting on paired donors, with incorporation or reduction of molecular oxygen"/>
    <property type="evidence" value="ECO:0007669"/>
    <property type="project" value="InterPro"/>
</dbReference>
<dbReference type="EMBL" id="BPQB01000124">
    <property type="protein sequence ID" value="GJE99885.1"/>
    <property type="molecule type" value="Genomic_DNA"/>
</dbReference>
<keyword evidence="5 9" id="KW-0560">Oxidoreductase</keyword>
<dbReference type="PANTHER" id="PTHR24305">
    <property type="entry name" value="CYTOCHROME P450"/>
    <property type="match status" value="1"/>
</dbReference>
<accession>A0A9P3GUV1</accession>
<proteinExistence type="inferred from homology"/>
<dbReference type="GO" id="GO:0020037">
    <property type="term" value="F:heme binding"/>
    <property type="evidence" value="ECO:0007669"/>
    <property type="project" value="InterPro"/>
</dbReference>
<keyword evidence="10" id="KW-0472">Membrane</keyword>
<comment type="pathway">
    <text evidence="2">Secondary metabolite biosynthesis.</text>
</comment>
<dbReference type="OrthoDB" id="6692864at2759"/>
<dbReference type="InterPro" id="IPR001128">
    <property type="entry name" value="Cyt_P450"/>
</dbReference>
<dbReference type="InterPro" id="IPR050121">
    <property type="entry name" value="Cytochrome_P450_monoxygenase"/>
</dbReference>